<proteinExistence type="predicted"/>
<keyword evidence="2" id="KW-1185">Reference proteome</keyword>
<comment type="caution">
    <text evidence="1">The sequence shown here is derived from an EMBL/GenBank/DDBJ whole genome shotgun (WGS) entry which is preliminary data.</text>
</comment>
<reference evidence="1 2" key="2">
    <citation type="journal article" date="2022" name="Mol. Ecol. Resour.">
        <title>The genomes of chicory, endive, great burdock and yacon provide insights into Asteraceae paleo-polyploidization history and plant inulin production.</title>
        <authorList>
            <person name="Fan W."/>
            <person name="Wang S."/>
            <person name="Wang H."/>
            <person name="Wang A."/>
            <person name="Jiang F."/>
            <person name="Liu H."/>
            <person name="Zhao H."/>
            <person name="Xu D."/>
            <person name="Zhang Y."/>
        </authorList>
    </citation>
    <scope>NUCLEOTIDE SEQUENCE [LARGE SCALE GENOMIC DNA]</scope>
    <source>
        <strain evidence="2">cv. Niubang</strain>
    </source>
</reference>
<sequence>MADENVFEVEMVNHEDDSTLIISSPQICSSQLVDFAIEEARNNKKTLISEMDSVIGFMREVECEEKAAELAKDEAAKSSLQVLAMVDELKQAQQLAKETNAMYAREVYAQKAVLATELEELQLRVSCLLDDEDISLAVLDEMRRALETRLASALIKKELADKEKLENEKSFREALAYQESEMAEVVEESYRLKQEASENSKLQEFLIDRGHVVDMLNGEISDKCRVLRKEIDFVIPQIGSSSSLTASRTSYEPQFEIMESYDTPDESTEQADSDVSPENSSGFLLVDSALLSNNSSSDLKNQDQNGSECRKCRNSMNGIKRRIKVSKEKMILNTFRIKNLKNKAKKKWIEELIMEAVTGFCQDDFFTDYRRDDFDDGKEVLLDSFFILILVILNLVYAFWK</sequence>
<evidence type="ECO:0000313" key="2">
    <source>
        <dbReference type="Proteomes" id="UP001055879"/>
    </source>
</evidence>
<protein>
    <submittedName>
        <fullName evidence="1">Uncharacterized protein</fullName>
    </submittedName>
</protein>
<reference evidence="2" key="1">
    <citation type="journal article" date="2022" name="Mol. Ecol. Resour.">
        <title>The genomes of chicory, endive, great burdock and yacon provide insights into Asteraceae palaeo-polyploidization history and plant inulin production.</title>
        <authorList>
            <person name="Fan W."/>
            <person name="Wang S."/>
            <person name="Wang H."/>
            <person name="Wang A."/>
            <person name="Jiang F."/>
            <person name="Liu H."/>
            <person name="Zhao H."/>
            <person name="Xu D."/>
            <person name="Zhang Y."/>
        </authorList>
    </citation>
    <scope>NUCLEOTIDE SEQUENCE [LARGE SCALE GENOMIC DNA]</scope>
    <source>
        <strain evidence="2">cv. Niubang</strain>
    </source>
</reference>
<gene>
    <name evidence="1" type="ORF">L6452_04293</name>
</gene>
<accession>A0ACB9FP06</accession>
<evidence type="ECO:0000313" key="1">
    <source>
        <dbReference type="EMBL" id="KAI3773094.1"/>
    </source>
</evidence>
<name>A0ACB9FP06_ARCLA</name>
<dbReference type="Proteomes" id="UP001055879">
    <property type="component" value="Linkage Group LG01"/>
</dbReference>
<organism evidence="1 2">
    <name type="scientific">Arctium lappa</name>
    <name type="common">Greater burdock</name>
    <name type="synonym">Lappa major</name>
    <dbReference type="NCBI Taxonomy" id="4217"/>
    <lineage>
        <taxon>Eukaryota</taxon>
        <taxon>Viridiplantae</taxon>
        <taxon>Streptophyta</taxon>
        <taxon>Embryophyta</taxon>
        <taxon>Tracheophyta</taxon>
        <taxon>Spermatophyta</taxon>
        <taxon>Magnoliopsida</taxon>
        <taxon>eudicotyledons</taxon>
        <taxon>Gunneridae</taxon>
        <taxon>Pentapetalae</taxon>
        <taxon>asterids</taxon>
        <taxon>campanulids</taxon>
        <taxon>Asterales</taxon>
        <taxon>Asteraceae</taxon>
        <taxon>Carduoideae</taxon>
        <taxon>Cardueae</taxon>
        <taxon>Arctiinae</taxon>
        <taxon>Arctium</taxon>
    </lineage>
</organism>
<dbReference type="EMBL" id="CM042047">
    <property type="protein sequence ID" value="KAI3773094.1"/>
    <property type="molecule type" value="Genomic_DNA"/>
</dbReference>